<keyword evidence="2" id="KW-0812">Transmembrane</keyword>
<proteinExistence type="predicted"/>
<feature type="compositionally biased region" description="Polar residues" evidence="1">
    <location>
        <begin position="212"/>
        <end position="224"/>
    </location>
</feature>
<sequence>MSSTIAQGIAGRLNADWKPSQPSAAPAGHKDLNNNGQGTTFGQQASWQATQDAKNTPSQQSPSDNQAPSNTQDDGRYHPNQPKPQTPATNQETTLGQQASSLIPQNPSSQQLSPNNQAPSNTQDDGQYHPNQPKPQTPATNQETTLGQQASSLIPQNRPNQQLSPNKQAPPITQDDGQYHPNSAGGKESPSTLSNDQYNPQQQPAEGHPQIDQASTQTQHGPSINAYDTQQLDWSQVGPAGESWNSVVDATQSPTPTQLHPTGHSTSTSAPSISTSSEPGSSASSPAARAGIVLSVGAAVALIALLILFPLYKRRKRLQKVLGDKQKEVIVQDPPPKGATQPLNEFISKVYSHGARLALLTPAFMRPKRQTSNPAACFVDTHIGSETNNDTIVSHKSPRIETCPAPHNSPPISVSSWETQLSKSRSSSSAQSEDAKREQTGSPNPDHANGLGTLENLSAGNLVAANPLMTNIHTVEMDYSSRRAGQLDLQVGQRLQWEFASTVLKQD</sequence>
<dbReference type="OrthoDB" id="5340910at2759"/>
<feature type="region of interest" description="Disordered" evidence="1">
    <location>
        <begin position="387"/>
        <end position="454"/>
    </location>
</feature>
<keyword evidence="2" id="KW-0472">Membrane</keyword>
<feature type="compositionally biased region" description="Polar residues" evidence="1">
    <location>
        <begin position="137"/>
        <end position="167"/>
    </location>
</feature>
<feature type="transmembrane region" description="Helical" evidence="2">
    <location>
        <begin position="290"/>
        <end position="312"/>
    </location>
</feature>
<name>A0A1V6NHU7_PENPO</name>
<feature type="compositionally biased region" description="Polar residues" evidence="1">
    <location>
        <begin position="33"/>
        <end position="72"/>
    </location>
</feature>
<feature type="compositionally biased region" description="Polar residues" evidence="1">
    <location>
        <begin position="189"/>
        <end position="204"/>
    </location>
</feature>
<feature type="compositionally biased region" description="Low complexity" evidence="1">
    <location>
        <begin position="422"/>
        <end position="432"/>
    </location>
</feature>
<feature type="compositionally biased region" description="Polar residues" evidence="1">
    <location>
        <begin position="243"/>
        <end position="264"/>
    </location>
</feature>
<evidence type="ECO:0000313" key="4">
    <source>
        <dbReference type="Proteomes" id="UP000191408"/>
    </source>
</evidence>
<feature type="compositionally biased region" description="Polar residues" evidence="1">
    <location>
        <begin position="86"/>
        <end position="125"/>
    </location>
</feature>
<dbReference type="EMBL" id="MDYM01000008">
    <property type="protein sequence ID" value="OQD64288.1"/>
    <property type="molecule type" value="Genomic_DNA"/>
</dbReference>
<evidence type="ECO:0000313" key="3">
    <source>
        <dbReference type="EMBL" id="OQD64288.1"/>
    </source>
</evidence>
<accession>A0A1V6NHU7</accession>
<feature type="compositionally biased region" description="Polar residues" evidence="1">
    <location>
        <begin position="410"/>
        <end position="421"/>
    </location>
</feature>
<gene>
    <name evidence="3" type="ORF">PENPOL_c008G08811</name>
</gene>
<organism evidence="3 4">
    <name type="scientific">Penicillium polonicum</name>
    <dbReference type="NCBI Taxonomy" id="60169"/>
    <lineage>
        <taxon>Eukaryota</taxon>
        <taxon>Fungi</taxon>
        <taxon>Dikarya</taxon>
        <taxon>Ascomycota</taxon>
        <taxon>Pezizomycotina</taxon>
        <taxon>Eurotiomycetes</taxon>
        <taxon>Eurotiomycetidae</taxon>
        <taxon>Eurotiales</taxon>
        <taxon>Aspergillaceae</taxon>
        <taxon>Penicillium</taxon>
    </lineage>
</organism>
<protein>
    <submittedName>
        <fullName evidence="3">Uncharacterized protein</fullName>
    </submittedName>
</protein>
<dbReference type="STRING" id="60169.A0A1V6NHU7"/>
<evidence type="ECO:0000256" key="2">
    <source>
        <dbReference type="SAM" id="Phobius"/>
    </source>
</evidence>
<feature type="region of interest" description="Disordered" evidence="1">
    <location>
        <begin position="1"/>
        <end position="224"/>
    </location>
</feature>
<keyword evidence="2" id="KW-1133">Transmembrane helix</keyword>
<keyword evidence="4" id="KW-1185">Reference proteome</keyword>
<dbReference type="Proteomes" id="UP000191408">
    <property type="component" value="Unassembled WGS sequence"/>
</dbReference>
<feature type="compositionally biased region" description="Low complexity" evidence="1">
    <location>
        <begin position="265"/>
        <end position="286"/>
    </location>
</feature>
<feature type="region of interest" description="Disordered" evidence="1">
    <location>
        <begin position="236"/>
        <end position="286"/>
    </location>
</feature>
<comment type="caution">
    <text evidence="3">The sequence shown here is derived from an EMBL/GenBank/DDBJ whole genome shotgun (WGS) entry which is preliminary data.</text>
</comment>
<reference evidence="4" key="1">
    <citation type="journal article" date="2017" name="Nat. Microbiol.">
        <title>Global analysis of biosynthetic gene clusters reveals vast potential of secondary metabolite production in Penicillium species.</title>
        <authorList>
            <person name="Nielsen J.C."/>
            <person name="Grijseels S."/>
            <person name="Prigent S."/>
            <person name="Ji B."/>
            <person name="Dainat J."/>
            <person name="Nielsen K.F."/>
            <person name="Frisvad J.C."/>
            <person name="Workman M."/>
            <person name="Nielsen J."/>
        </authorList>
    </citation>
    <scope>NUCLEOTIDE SEQUENCE [LARGE SCALE GENOMIC DNA]</scope>
    <source>
        <strain evidence="4">IBT 4502</strain>
    </source>
</reference>
<evidence type="ECO:0000256" key="1">
    <source>
        <dbReference type="SAM" id="MobiDB-lite"/>
    </source>
</evidence>
<dbReference type="AlphaFoldDB" id="A0A1V6NHU7"/>